<proteinExistence type="predicted"/>
<gene>
    <name evidence="2" type="ORF">SDC9_136905</name>
</gene>
<comment type="caution">
    <text evidence="2">The sequence shown here is derived from an EMBL/GenBank/DDBJ whole genome shotgun (WGS) entry which is preliminary data.</text>
</comment>
<accession>A0A645DLY4</accession>
<protein>
    <submittedName>
        <fullName evidence="2">Uncharacterized protein</fullName>
    </submittedName>
</protein>
<feature type="region of interest" description="Disordered" evidence="1">
    <location>
        <begin position="45"/>
        <end position="66"/>
    </location>
</feature>
<reference evidence="2" key="1">
    <citation type="submission" date="2019-08" db="EMBL/GenBank/DDBJ databases">
        <authorList>
            <person name="Kucharzyk K."/>
            <person name="Murdoch R.W."/>
            <person name="Higgins S."/>
            <person name="Loffler F."/>
        </authorList>
    </citation>
    <scope>NUCLEOTIDE SEQUENCE</scope>
</reference>
<evidence type="ECO:0000313" key="2">
    <source>
        <dbReference type="EMBL" id="MPM89793.1"/>
    </source>
</evidence>
<organism evidence="2">
    <name type="scientific">bioreactor metagenome</name>
    <dbReference type="NCBI Taxonomy" id="1076179"/>
    <lineage>
        <taxon>unclassified sequences</taxon>
        <taxon>metagenomes</taxon>
        <taxon>ecological metagenomes</taxon>
    </lineage>
</organism>
<evidence type="ECO:0000256" key="1">
    <source>
        <dbReference type="SAM" id="MobiDB-lite"/>
    </source>
</evidence>
<dbReference type="AlphaFoldDB" id="A0A645DLY4"/>
<name>A0A645DLY4_9ZZZZ</name>
<dbReference type="EMBL" id="VSSQ01037168">
    <property type="protein sequence ID" value="MPM89793.1"/>
    <property type="molecule type" value="Genomic_DNA"/>
</dbReference>
<sequence length="66" mass="6763">MAKRVFVKIAHADRLQMPGNPHTGFCAAMIAEVGLLDIGIGRGQSGAGYADQEQAQAAPNGNGADP</sequence>